<dbReference type="InterPro" id="IPR003439">
    <property type="entry name" value="ABC_transporter-like_ATP-bd"/>
</dbReference>
<feature type="compositionally biased region" description="Acidic residues" evidence="6">
    <location>
        <begin position="249"/>
        <end position="272"/>
    </location>
</feature>
<dbReference type="OrthoDB" id="5179231at2"/>
<dbReference type="InterPro" id="IPR017871">
    <property type="entry name" value="ABC_transporter-like_CS"/>
</dbReference>
<organism evidence="8 9">
    <name type="scientific">Actinomadura soli</name>
    <dbReference type="NCBI Taxonomy" id="2508997"/>
    <lineage>
        <taxon>Bacteria</taxon>
        <taxon>Bacillati</taxon>
        <taxon>Actinomycetota</taxon>
        <taxon>Actinomycetes</taxon>
        <taxon>Streptosporangiales</taxon>
        <taxon>Thermomonosporaceae</taxon>
        <taxon>Actinomadura</taxon>
    </lineage>
</organism>
<dbReference type="GO" id="GO:0015658">
    <property type="term" value="F:branched-chain amino acid transmembrane transporter activity"/>
    <property type="evidence" value="ECO:0007669"/>
    <property type="project" value="InterPro"/>
</dbReference>
<evidence type="ECO:0000259" key="7">
    <source>
        <dbReference type="PROSITE" id="PS50893"/>
    </source>
</evidence>
<evidence type="ECO:0000256" key="2">
    <source>
        <dbReference type="ARBA" id="ARBA00022448"/>
    </source>
</evidence>
<dbReference type="PIRSF" id="PIRSF039137">
    <property type="entry name" value="ABC_branched_ATPase"/>
    <property type="match status" value="1"/>
</dbReference>
<evidence type="ECO:0000256" key="1">
    <source>
        <dbReference type="ARBA" id="ARBA00005417"/>
    </source>
</evidence>
<dbReference type="PANTHER" id="PTHR43820:SF4">
    <property type="entry name" value="HIGH-AFFINITY BRANCHED-CHAIN AMINO ACID TRANSPORT ATP-BINDING PROTEIN LIVF"/>
    <property type="match status" value="1"/>
</dbReference>
<keyword evidence="2" id="KW-0813">Transport</keyword>
<dbReference type="Proteomes" id="UP000309174">
    <property type="component" value="Unassembled WGS sequence"/>
</dbReference>
<dbReference type="GO" id="GO:0016887">
    <property type="term" value="F:ATP hydrolysis activity"/>
    <property type="evidence" value="ECO:0007669"/>
    <property type="project" value="InterPro"/>
</dbReference>
<dbReference type="PROSITE" id="PS50893">
    <property type="entry name" value="ABC_TRANSPORTER_2"/>
    <property type="match status" value="1"/>
</dbReference>
<dbReference type="InterPro" id="IPR003593">
    <property type="entry name" value="AAA+_ATPase"/>
</dbReference>
<accession>A0A5C4J904</accession>
<evidence type="ECO:0000313" key="9">
    <source>
        <dbReference type="Proteomes" id="UP000309174"/>
    </source>
</evidence>
<dbReference type="InterPro" id="IPR030660">
    <property type="entry name" value="ABC_branched_ATPase_LivF/BraG"/>
</dbReference>
<keyword evidence="5" id="KW-0029">Amino-acid transport</keyword>
<dbReference type="SUPFAM" id="SSF52540">
    <property type="entry name" value="P-loop containing nucleoside triphosphate hydrolases"/>
    <property type="match status" value="1"/>
</dbReference>
<dbReference type="PROSITE" id="PS00211">
    <property type="entry name" value="ABC_TRANSPORTER_1"/>
    <property type="match status" value="1"/>
</dbReference>
<keyword evidence="9" id="KW-1185">Reference proteome</keyword>
<keyword evidence="3" id="KW-0547">Nucleotide-binding</keyword>
<proteinExistence type="inferred from homology"/>
<dbReference type="Gene3D" id="3.40.50.300">
    <property type="entry name" value="P-loop containing nucleotide triphosphate hydrolases"/>
    <property type="match status" value="1"/>
</dbReference>
<dbReference type="InterPro" id="IPR027417">
    <property type="entry name" value="P-loop_NTPase"/>
</dbReference>
<dbReference type="GO" id="GO:0005524">
    <property type="term" value="F:ATP binding"/>
    <property type="evidence" value="ECO:0007669"/>
    <property type="project" value="UniProtKB-KW"/>
</dbReference>
<name>A0A5C4J904_9ACTN</name>
<evidence type="ECO:0000256" key="6">
    <source>
        <dbReference type="SAM" id="MobiDB-lite"/>
    </source>
</evidence>
<comment type="caution">
    <text evidence="8">The sequence shown here is derived from an EMBL/GenBank/DDBJ whole genome shotgun (WGS) entry which is preliminary data.</text>
</comment>
<reference evidence="8 9" key="1">
    <citation type="submission" date="2019-05" db="EMBL/GenBank/DDBJ databases">
        <title>Draft genome sequence of Actinomadura sp. 14C53.</title>
        <authorList>
            <person name="Saricaoglu S."/>
            <person name="Isik K."/>
        </authorList>
    </citation>
    <scope>NUCLEOTIDE SEQUENCE [LARGE SCALE GENOMIC DNA]</scope>
    <source>
        <strain evidence="8 9">14C53</strain>
    </source>
</reference>
<gene>
    <name evidence="8" type="ORF">ETD83_25605</name>
</gene>
<dbReference type="InterPro" id="IPR052156">
    <property type="entry name" value="BCAA_Transport_ATP-bd_LivF"/>
</dbReference>
<evidence type="ECO:0000256" key="3">
    <source>
        <dbReference type="ARBA" id="ARBA00022741"/>
    </source>
</evidence>
<evidence type="ECO:0000256" key="4">
    <source>
        <dbReference type="ARBA" id="ARBA00022840"/>
    </source>
</evidence>
<dbReference type="EMBL" id="VCKW01000147">
    <property type="protein sequence ID" value="TMQ93445.1"/>
    <property type="molecule type" value="Genomic_DNA"/>
</dbReference>
<dbReference type="RefSeq" id="WP_138647751.1">
    <property type="nucleotide sequence ID" value="NZ_VCKW01000147.1"/>
</dbReference>
<feature type="domain" description="ABC transporter" evidence="7">
    <location>
        <begin position="3"/>
        <end position="233"/>
    </location>
</feature>
<dbReference type="CDD" id="cd03224">
    <property type="entry name" value="ABC_TM1139_LivF_branched"/>
    <property type="match status" value="1"/>
</dbReference>
<evidence type="ECO:0000313" key="8">
    <source>
        <dbReference type="EMBL" id="TMQ93445.1"/>
    </source>
</evidence>
<feature type="region of interest" description="Disordered" evidence="6">
    <location>
        <begin position="242"/>
        <end position="272"/>
    </location>
</feature>
<keyword evidence="4 8" id="KW-0067">ATP-binding</keyword>
<sequence>MLLEIDDIHVHYGKIAALKGISVSVDEGEIVTLIGANGAGKTTTLKTISGLRSLSSGAVRFDGRDISRMPGHKRVLAGIGQAPEGRGIFPGMTVEENLLMGAYARKEDVSKELAQVHELFPRLAERRTQAGGTMSGGEQQMLAIGRALMAKPKVLLLDEPSMGLAPMLVQQIFSIIVEINRRGTTVLLVEQNAQQALQIAHRAYVLETGRVVKAAPAGDLLDDPQVRAAYLGGASGADLAAASDVASAEADDTSGADDTPEADDDAEEGTSR</sequence>
<protein>
    <submittedName>
        <fullName evidence="8">ABC transporter ATP-binding protein</fullName>
    </submittedName>
</protein>
<dbReference type="GO" id="GO:0015807">
    <property type="term" value="P:L-amino acid transport"/>
    <property type="evidence" value="ECO:0007669"/>
    <property type="project" value="TreeGrafter"/>
</dbReference>
<evidence type="ECO:0000256" key="5">
    <source>
        <dbReference type="ARBA" id="ARBA00022970"/>
    </source>
</evidence>
<comment type="similarity">
    <text evidence="1">Belongs to the ABC transporter superfamily.</text>
</comment>
<dbReference type="AlphaFoldDB" id="A0A5C4J904"/>
<dbReference type="PANTHER" id="PTHR43820">
    <property type="entry name" value="HIGH-AFFINITY BRANCHED-CHAIN AMINO ACID TRANSPORT ATP-BINDING PROTEIN LIVF"/>
    <property type="match status" value="1"/>
</dbReference>
<dbReference type="Pfam" id="PF00005">
    <property type="entry name" value="ABC_tran"/>
    <property type="match status" value="1"/>
</dbReference>
<dbReference type="SMART" id="SM00382">
    <property type="entry name" value="AAA"/>
    <property type="match status" value="1"/>
</dbReference>